<sequence>MITRGDVSTVLTPLDGRSLYQARACTGKFALDTTAWYATTTCARAIVNAGTSREAARSARQRWGSRATLATLPMTERPHPTTKGLPLGQQGATPLAGKEK</sequence>
<accession>A0ABP6CRE6</accession>
<keyword evidence="3" id="KW-1185">Reference proteome</keyword>
<feature type="region of interest" description="Disordered" evidence="1">
    <location>
        <begin position="71"/>
        <end position="100"/>
    </location>
</feature>
<evidence type="ECO:0000256" key="1">
    <source>
        <dbReference type="SAM" id="MobiDB-lite"/>
    </source>
</evidence>
<gene>
    <name evidence="2" type="ORF">GCM10009863_43810</name>
</gene>
<comment type="caution">
    <text evidence="2">The sequence shown here is derived from an EMBL/GenBank/DDBJ whole genome shotgun (WGS) entry which is preliminary data.</text>
</comment>
<reference evidence="3" key="1">
    <citation type="journal article" date="2019" name="Int. J. Syst. Evol. Microbiol.">
        <title>The Global Catalogue of Microorganisms (GCM) 10K type strain sequencing project: providing services to taxonomists for standard genome sequencing and annotation.</title>
        <authorList>
            <consortium name="The Broad Institute Genomics Platform"/>
            <consortium name="The Broad Institute Genome Sequencing Center for Infectious Disease"/>
            <person name="Wu L."/>
            <person name="Ma J."/>
        </authorList>
    </citation>
    <scope>NUCLEOTIDE SEQUENCE [LARGE SCALE GENOMIC DNA]</scope>
    <source>
        <strain evidence="3">JCM 16373</strain>
    </source>
</reference>
<evidence type="ECO:0000313" key="3">
    <source>
        <dbReference type="Proteomes" id="UP001501447"/>
    </source>
</evidence>
<name>A0ABP6CRE6_9ACTN</name>
<evidence type="ECO:0000313" key="2">
    <source>
        <dbReference type="EMBL" id="GAA2624545.1"/>
    </source>
</evidence>
<dbReference type="Proteomes" id="UP001501447">
    <property type="component" value="Unassembled WGS sequence"/>
</dbReference>
<proteinExistence type="predicted"/>
<protein>
    <submittedName>
        <fullName evidence="2">Uncharacterized protein</fullName>
    </submittedName>
</protein>
<dbReference type="EMBL" id="BAAARJ010000014">
    <property type="protein sequence ID" value="GAA2624545.1"/>
    <property type="molecule type" value="Genomic_DNA"/>
</dbReference>
<organism evidence="2 3">
    <name type="scientific">Streptomyces axinellae</name>
    <dbReference type="NCBI Taxonomy" id="552788"/>
    <lineage>
        <taxon>Bacteria</taxon>
        <taxon>Bacillati</taxon>
        <taxon>Actinomycetota</taxon>
        <taxon>Actinomycetes</taxon>
        <taxon>Kitasatosporales</taxon>
        <taxon>Streptomycetaceae</taxon>
        <taxon>Streptomyces</taxon>
    </lineage>
</organism>